<reference evidence="2" key="1">
    <citation type="submission" date="2016-10" db="EMBL/GenBank/DDBJ databases">
        <authorList>
            <person name="Varghese N."/>
            <person name="Submissions S."/>
        </authorList>
    </citation>
    <scope>NUCLEOTIDE SEQUENCE [LARGE SCALE GENOMIC DNA]</scope>
    <source>
        <strain evidence="2">CGMCC 1.10223</strain>
    </source>
</reference>
<sequence length="211" mass="25141">MIFIVIEYDILVIDDESQIKGYFEAIQSELDAEGIIVNIEYMNNVENFKVEKPYDIVLFDCNFNGSRNEQLDLKKEGFELIKKYRKFNKRTKIIFYSANFDLEEPDKIPFSKYDFFQIINELNIFRVVFKNDSNKVYDYIKEAIQELDVIMVSLEKMVRDYEGMDIKYNLKDGDIALEDLLYEFKMGGQVAEKFRKQLFEIILTSLSKFEM</sequence>
<keyword evidence="2" id="KW-1185">Reference proteome</keyword>
<organism evidence="1 2">
    <name type="scientific">Paenibacillus algorifonticola</name>
    <dbReference type="NCBI Taxonomy" id="684063"/>
    <lineage>
        <taxon>Bacteria</taxon>
        <taxon>Bacillati</taxon>
        <taxon>Bacillota</taxon>
        <taxon>Bacilli</taxon>
        <taxon>Bacillales</taxon>
        <taxon>Paenibacillaceae</taxon>
        <taxon>Paenibacillus</taxon>
    </lineage>
</organism>
<evidence type="ECO:0000313" key="1">
    <source>
        <dbReference type="EMBL" id="SFF23941.1"/>
    </source>
</evidence>
<protein>
    <recommendedName>
        <fullName evidence="3">Response regulator receiver domain-containing protein</fullName>
    </recommendedName>
</protein>
<dbReference type="AlphaFoldDB" id="A0A1I2H5K3"/>
<accession>A0A1I2H5K3</accession>
<proteinExistence type="predicted"/>
<gene>
    <name evidence="1" type="ORF">SAMN04487969_119134</name>
</gene>
<evidence type="ECO:0000313" key="2">
    <source>
        <dbReference type="Proteomes" id="UP000183410"/>
    </source>
</evidence>
<dbReference type="Proteomes" id="UP000183410">
    <property type="component" value="Unassembled WGS sequence"/>
</dbReference>
<dbReference type="SUPFAM" id="SSF52172">
    <property type="entry name" value="CheY-like"/>
    <property type="match status" value="1"/>
</dbReference>
<dbReference type="EMBL" id="FONN01000019">
    <property type="protein sequence ID" value="SFF23941.1"/>
    <property type="molecule type" value="Genomic_DNA"/>
</dbReference>
<dbReference type="InterPro" id="IPR011006">
    <property type="entry name" value="CheY-like_superfamily"/>
</dbReference>
<dbReference type="Gene3D" id="3.40.50.2300">
    <property type="match status" value="1"/>
</dbReference>
<evidence type="ECO:0008006" key="3">
    <source>
        <dbReference type="Google" id="ProtNLM"/>
    </source>
</evidence>
<name>A0A1I2H5K3_9BACL</name>